<evidence type="ECO:0000313" key="1">
    <source>
        <dbReference type="EMBL" id="VFQ44661.1"/>
    </source>
</evidence>
<dbReference type="Proteomes" id="UP000507962">
    <property type="component" value="Unassembled WGS sequence"/>
</dbReference>
<dbReference type="EMBL" id="CAADHO010000003">
    <property type="protein sequence ID" value="VFQ44661.1"/>
    <property type="molecule type" value="Genomic_DNA"/>
</dbReference>
<proteinExistence type="predicted"/>
<dbReference type="AlphaFoldDB" id="A0A4U8YLQ8"/>
<accession>A0A4U8YLQ8</accession>
<organism evidence="1 2">
    <name type="scientific">Desulfoluna butyratoxydans</name>
    <dbReference type="NCBI Taxonomy" id="231438"/>
    <lineage>
        <taxon>Bacteria</taxon>
        <taxon>Pseudomonadati</taxon>
        <taxon>Thermodesulfobacteriota</taxon>
        <taxon>Desulfobacteria</taxon>
        <taxon>Desulfobacterales</taxon>
        <taxon>Desulfolunaceae</taxon>
        <taxon>Desulfoluna</taxon>
    </lineage>
</organism>
<sequence>MDVIKKIGSRKILTQRPASGAPAPRRGRTEERLAKAFVSKRQVPVALWSAPHNLDANLVHMAFPFDALPRFTYSKKVPRDTNGKATPIHLAFSLAGTPYDLTILPATIREKGNTRSYLPGLKEELIEAVLRKWFSQGAGVTADNAAGIFFTLYDLRRELMRSNHTYSFDQLKLGLNILCGAHMTVKTKDHAIAGGGLLTSVLWDIDKATGPESRRRCLCVFHPEVFRMISFTSPAGVDYGTFMACRSGFSRWLLRWLCLMPDTRDQAMILRLSDLLSLGILKNRRFRDNVASVRQGLDELAAMEIIRTDYEMEKVLDGRRIVDAEIRIEAESRLSHIRHVFETERRKLGYIRLINHTGGFKGEVFPETSFQFRPFFSDPKIRELVEENIKLKQALKEKI</sequence>
<keyword evidence="2" id="KW-1185">Reference proteome</keyword>
<protein>
    <submittedName>
        <fullName evidence="1">Uncharacterized protein</fullName>
    </submittedName>
</protein>
<name>A0A4U8YLQ8_9BACT</name>
<evidence type="ECO:0000313" key="2">
    <source>
        <dbReference type="Proteomes" id="UP000507962"/>
    </source>
</evidence>
<reference evidence="1 2" key="1">
    <citation type="submission" date="2019-03" db="EMBL/GenBank/DDBJ databases">
        <authorList>
            <person name="Nijsse B."/>
        </authorList>
    </citation>
    <scope>NUCLEOTIDE SEQUENCE [LARGE SCALE GENOMIC DNA]</scope>
    <source>
        <strain evidence="1">Desulfoluna butyratoxydans MSL71</strain>
    </source>
</reference>
<gene>
    <name evidence="1" type="ORF">MSL71_23100</name>
</gene>
<dbReference type="RefSeq" id="WP_180140372.1">
    <property type="nucleotide sequence ID" value="NZ_CAADHO010000003.1"/>
</dbReference>